<gene>
    <name evidence="1" type="ORF">PIB30_063495</name>
</gene>
<evidence type="ECO:0000313" key="2">
    <source>
        <dbReference type="Proteomes" id="UP001341840"/>
    </source>
</evidence>
<name>A0ABU6QM51_9FABA</name>
<dbReference type="Proteomes" id="UP001341840">
    <property type="component" value="Unassembled WGS sequence"/>
</dbReference>
<evidence type="ECO:0000313" key="1">
    <source>
        <dbReference type="EMBL" id="MED6112648.1"/>
    </source>
</evidence>
<comment type="caution">
    <text evidence="1">The sequence shown here is derived from an EMBL/GenBank/DDBJ whole genome shotgun (WGS) entry which is preliminary data.</text>
</comment>
<protein>
    <submittedName>
        <fullName evidence="1">Uncharacterized protein</fullName>
    </submittedName>
</protein>
<accession>A0ABU6QM51</accession>
<organism evidence="1 2">
    <name type="scientific">Stylosanthes scabra</name>
    <dbReference type="NCBI Taxonomy" id="79078"/>
    <lineage>
        <taxon>Eukaryota</taxon>
        <taxon>Viridiplantae</taxon>
        <taxon>Streptophyta</taxon>
        <taxon>Embryophyta</taxon>
        <taxon>Tracheophyta</taxon>
        <taxon>Spermatophyta</taxon>
        <taxon>Magnoliopsida</taxon>
        <taxon>eudicotyledons</taxon>
        <taxon>Gunneridae</taxon>
        <taxon>Pentapetalae</taxon>
        <taxon>rosids</taxon>
        <taxon>fabids</taxon>
        <taxon>Fabales</taxon>
        <taxon>Fabaceae</taxon>
        <taxon>Papilionoideae</taxon>
        <taxon>50 kb inversion clade</taxon>
        <taxon>dalbergioids sensu lato</taxon>
        <taxon>Dalbergieae</taxon>
        <taxon>Pterocarpus clade</taxon>
        <taxon>Stylosanthes</taxon>
    </lineage>
</organism>
<sequence>MSNLRSIKKSARWETPTMKQSNHVAAHLAHTAARALRFILGGLCQRIALARPHRTTCAPVHATAPPMLSSCHRMPLCVPWHSPHARAIPPCELTVGRVAHSGTGCSRPKLHFYARPSPRDHAGPKTK</sequence>
<proteinExistence type="predicted"/>
<reference evidence="1 2" key="1">
    <citation type="journal article" date="2023" name="Plants (Basel)">
        <title>Bridging the Gap: Combining Genomics and Transcriptomics Approaches to Understand Stylosanthes scabra, an Orphan Legume from the Brazilian Caatinga.</title>
        <authorList>
            <person name="Ferreira-Neto J.R.C."/>
            <person name="da Silva M.D."/>
            <person name="Binneck E."/>
            <person name="de Melo N.F."/>
            <person name="da Silva R.H."/>
            <person name="de Melo A.L.T.M."/>
            <person name="Pandolfi V."/>
            <person name="Bustamante F.O."/>
            <person name="Brasileiro-Vidal A.C."/>
            <person name="Benko-Iseppon A.M."/>
        </authorList>
    </citation>
    <scope>NUCLEOTIDE SEQUENCE [LARGE SCALE GENOMIC DNA]</scope>
    <source>
        <tissue evidence="1">Leaves</tissue>
    </source>
</reference>
<keyword evidence="2" id="KW-1185">Reference proteome</keyword>
<dbReference type="EMBL" id="JASCZI010000605">
    <property type="protein sequence ID" value="MED6112648.1"/>
    <property type="molecule type" value="Genomic_DNA"/>
</dbReference>